<reference evidence="1 2" key="1">
    <citation type="journal article" date="2016" name="Nat. Commun.">
        <title>Thousands of microbial genomes shed light on interconnected biogeochemical processes in an aquifer system.</title>
        <authorList>
            <person name="Anantharaman K."/>
            <person name="Brown C.T."/>
            <person name="Hug L.A."/>
            <person name="Sharon I."/>
            <person name="Castelle C.J."/>
            <person name="Probst A.J."/>
            <person name="Thomas B.C."/>
            <person name="Singh A."/>
            <person name="Wilkins M.J."/>
            <person name="Karaoz U."/>
            <person name="Brodie E.L."/>
            <person name="Williams K.H."/>
            <person name="Hubbard S.S."/>
            <person name="Banfield J.F."/>
        </authorList>
    </citation>
    <scope>NUCLEOTIDE SEQUENCE [LARGE SCALE GENOMIC DNA]</scope>
</reference>
<proteinExistence type="predicted"/>
<evidence type="ECO:0000313" key="1">
    <source>
        <dbReference type="EMBL" id="OGY63610.1"/>
    </source>
</evidence>
<evidence type="ECO:0000313" key="2">
    <source>
        <dbReference type="Proteomes" id="UP000177960"/>
    </source>
</evidence>
<gene>
    <name evidence="1" type="ORF">A3B92_03070</name>
</gene>
<name>A0A1G1ZI32_9BACT</name>
<organism evidence="1 2">
    <name type="scientific">Candidatus Harrisonbacteria bacterium RIFCSPHIGHO2_02_FULL_42_16</name>
    <dbReference type="NCBI Taxonomy" id="1798404"/>
    <lineage>
        <taxon>Bacteria</taxon>
        <taxon>Candidatus Harrisoniibacteriota</taxon>
    </lineage>
</organism>
<sequence length="87" mass="10624">MKIKYKLCFDPKLQKKYANKWLALVPFKNQSHKYEYEIVDHDKDFALLKKRVDGLMRDNPKSEKLRYLSCQIYFNMYPLRGIKYTPK</sequence>
<comment type="caution">
    <text evidence="1">The sequence shown here is derived from an EMBL/GenBank/DDBJ whole genome shotgun (WGS) entry which is preliminary data.</text>
</comment>
<accession>A0A1G1ZI32</accession>
<dbReference type="AlphaFoldDB" id="A0A1G1ZI32"/>
<dbReference type="EMBL" id="MHJG01000020">
    <property type="protein sequence ID" value="OGY63610.1"/>
    <property type="molecule type" value="Genomic_DNA"/>
</dbReference>
<dbReference type="Proteomes" id="UP000177960">
    <property type="component" value="Unassembled WGS sequence"/>
</dbReference>
<protein>
    <submittedName>
        <fullName evidence="1">Uncharacterized protein</fullName>
    </submittedName>
</protein>